<evidence type="ECO:0000256" key="4">
    <source>
        <dbReference type="ARBA" id="ARBA00022771"/>
    </source>
</evidence>
<dbReference type="InterPro" id="IPR013087">
    <property type="entry name" value="Znf_C2H2_type"/>
</dbReference>
<sequence>MQATSKPSLRNYCTKWTHHLSLYTPTQTCIDLKEIIYYASCSDLLSSSLRKTVIYSDPPFCFNEKSAAMNKVNYLQQRQTESLPFEANPDIKRLSVYQPQDAFRNQTVLPPDVQQVLVIKEEVPWSPSLDDDDPEPLHLNEEEEEEHWTSQEEEEEQQEEEEEEEGDITRFTFTGVKSEYDTEEHQLSPFYQCKSEEPVELWTRRQEEHLHEQEEADFTRFLFTAVNSEATSSSAKEIKIELDEEDSEGADQARNLSYLQLQTNPDGKTSDSSETEVSDDGDEWQEPVSGSGSETKETDRAAPFSCSECSKQFFYKQSLKRHLKHHSGESSRSLVNFVCDVCGKIFTYHHNLKTHMRLHTGEKPFICNICGKKVRLQTNLKAHMSVHSGEKPFGCDLCGKRFKRKTYLATHMAIHKGEKPFGCDVCGKSFKRKGHLTIHMTVHKGEKPFSCDVCGKAFNRKTHLASHSAVHTGDKPFGCDICGKKFNRKTHLETHITVHTGEKPFYCGVCGQEFTQQGSLNRHMRFHLG</sequence>
<name>A0A6P7KGR0_9TELE</name>
<evidence type="ECO:0000259" key="9">
    <source>
        <dbReference type="PROSITE" id="PS50157"/>
    </source>
</evidence>
<evidence type="ECO:0000256" key="2">
    <source>
        <dbReference type="ARBA" id="ARBA00022723"/>
    </source>
</evidence>
<accession>A0A6P7KGR0</accession>
<dbReference type="Pfam" id="PF00096">
    <property type="entry name" value="zf-C2H2"/>
    <property type="match status" value="7"/>
</dbReference>
<keyword evidence="4 7" id="KW-0863">Zinc-finger</keyword>
<protein>
    <submittedName>
        <fullName evidence="11">Zinc finger protein 19-like</fullName>
    </submittedName>
</protein>
<dbReference type="FunFam" id="3.30.160.60:FF:000264">
    <property type="entry name" value="Zinc finger protein 236"/>
    <property type="match status" value="1"/>
</dbReference>
<evidence type="ECO:0000313" key="10">
    <source>
        <dbReference type="Proteomes" id="UP000515145"/>
    </source>
</evidence>
<feature type="domain" description="C2H2-type" evidence="9">
    <location>
        <begin position="304"/>
        <end position="331"/>
    </location>
</feature>
<evidence type="ECO:0000256" key="5">
    <source>
        <dbReference type="ARBA" id="ARBA00022833"/>
    </source>
</evidence>
<dbReference type="PANTHER" id="PTHR24394">
    <property type="entry name" value="ZINC FINGER PROTEIN"/>
    <property type="match status" value="1"/>
</dbReference>
<dbReference type="GO" id="GO:0005634">
    <property type="term" value="C:nucleus"/>
    <property type="evidence" value="ECO:0007669"/>
    <property type="project" value="UniProtKB-SubCell"/>
</dbReference>
<dbReference type="PANTHER" id="PTHR24394:SF24">
    <property type="entry name" value="ZINC FINGER AND BTB DOMAIN-CONTAINING PROTEIN 47"/>
    <property type="match status" value="1"/>
</dbReference>
<gene>
    <name evidence="11" type="primary">LOC114451851</name>
</gene>
<evidence type="ECO:0000313" key="11">
    <source>
        <dbReference type="RefSeq" id="XP_028286586.1"/>
    </source>
</evidence>
<dbReference type="FunFam" id="3.30.160.60:FF:001290">
    <property type="entry name" value="Zinc finger 45-like"/>
    <property type="match status" value="1"/>
</dbReference>
<dbReference type="InParanoid" id="A0A6P7KGR0"/>
<feature type="region of interest" description="Disordered" evidence="8">
    <location>
        <begin position="260"/>
        <end position="299"/>
    </location>
</feature>
<feature type="compositionally biased region" description="Acidic residues" evidence="8">
    <location>
        <begin position="141"/>
        <end position="166"/>
    </location>
</feature>
<feature type="region of interest" description="Disordered" evidence="8">
    <location>
        <begin position="124"/>
        <end position="167"/>
    </location>
</feature>
<dbReference type="SMART" id="SM00355">
    <property type="entry name" value="ZnF_C2H2"/>
    <property type="match status" value="8"/>
</dbReference>
<evidence type="ECO:0000256" key="3">
    <source>
        <dbReference type="ARBA" id="ARBA00022737"/>
    </source>
</evidence>
<feature type="domain" description="C2H2-type" evidence="9">
    <location>
        <begin position="337"/>
        <end position="364"/>
    </location>
</feature>
<reference evidence="11" key="1">
    <citation type="submission" date="2025-08" db="UniProtKB">
        <authorList>
            <consortium name="RefSeq"/>
        </authorList>
    </citation>
    <scope>IDENTIFICATION</scope>
</reference>
<evidence type="ECO:0000256" key="1">
    <source>
        <dbReference type="ARBA" id="ARBA00004123"/>
    </source>
</evidence>
<keyword evidence="6" id="KW-0539">Nucleus</keyword>
<evidence type="ECO:0000256" key="8">
    <source>
        <dbReference type="SAM" id="MobiDB-lite"/>
    </source>
</evidence>
<dbReference type="GO" id="GO:0000981">
    <property type="term" value="F:DNA-binding transcription factor activity, RNA polymerase II-specific"/>
    <property type="evidence" value="ECO:0007669"/>
    <property type="project" value="TreeGrafter"/>
</dbReference>
<dbReference type="AlphaFoldDB" id="A0A6P7KGR0"/>
<feature type="domain" description="C2H2-type" evidence="9">
    <location>
        <begin position="393"/>
        <end position="420"/>
    </location>
</feature>
<dbReference type="GeneID" id="114451851"/>
<keyword evidence="5" id="KW-0862">Zinc</keyword>
<feature type="domain" description="C2H2-type" evidence="9">
    <location>
        <begin position="477"/>
        <end position="504"/>
    </location>
</feature>
<keyword evidence="3" id="KW-0677">Repeat</keyword>
<dbReference type="Proteomes" id="UP000515145">
    <property type="component" value="Chromosome 19"/>
</dbReference>
<dbReference type="OrthoDB" id="8117402at2759"/>
<feature type="domain" description="C2H2-type" evidence="9">
    <location>
        <begin position="421"/>
        <end position="448"/>
    </location>
</feature>
<evidence type="ECO:0000256" key="6">
    <source>
        <dbReference type="ARBA" id="ARBA00023242"/>
    </source>
</evidence>
<comment type="subcellular location">
    <subcellularLocation>
        <location evidence="1">Nucleus</location>
    </subcellularLocation>
</comment>
<keyword evidence="10" id="KW-1185">Reference proteome</keyword>
<feature type="domain" description="C2H2-type" evidence="9">
    <location>
        <begin position="505"/>
        <end position="529"/>
    </location>
</feature>
<proteinExistence type="predicted"/>
<dbReference type="RefSeq" id="XP_028286586.1">
    <property type="nucleotide sequence ID" value="XM_028430785.1"/>
</dbReference>
<dbReference type="FunFam" id="3.30.160.60:FF:000100">
    <property type="entry name" value="Zinc finger 45-like"/>
    <property type="match status" value="2"/>
</dbReference>
<dbReference type="SUPFAM" id="SSF57667">
    <property type="entry name" value="beta-beta-alpha zinc fingers"/>
    <property type="match status" value="5"/>
</dbReference>
<dbReference type="FunFam" id="3.30.160.60:FF:000624">
    <property type="entry name" value="zinc finger protein 697"/>
    <property type="match status" value="2"/>
</dbReference>
<keyword evidence="2" id="KW-0479">Metal-binding</keyword>
<dbReference type="FunFam" id="3.30.160.60:FF:000512">
    <property type="entry name" value="zinc finger protein 197 isoform X1"/>
    <property type="match status" value="1"/>
</dbReference>
<feature type="compositionally biased region" description="Acidic residues" evidence="8">
    <location>
        <begin position="273"/>
        <end position="285"/>
    </location>
</feature>
<feature type="domain" description="C2H2-type" evidence="9">
    <location>
        <begin position="449"/>
        <end position="476"/>
    </location>
</feature>
<dbReference type="Pfam" id="PF13912">
    <property type="entry name" value="zf-C2H2_6"/>
    <property type="match status" value="1"/>
</dbReference>
<organism evidence="10 11">
    <name type="scientific">Parambassis ranga</name>
    <name type="common">Indian glassy fish</name>
    <dbReference type="NCBI Taxonomy" id="210632"/>
    <lineage>
        <taxon>Eukaryota</taxon>
        <taxon>Metazoa</taxon>
        <taxon>Chordata</taxon>
        <taxon>Craniata</taxon>
        <taxon>Vertebrata</taxon>
        <taxon>Euteleostomi</taxon>
        <taxon>Actinopterygii</taxon>
        <taxon>Neopterygii</taxon>
        <taxon>Teleostei</taxon>
        <taxon>Neoteleostei</taxon>
        <taxon>Acanthomorphata</taxon>
        <taxon>Ovalentaria</taxon>
        <taxon>Ambassidae</taxon>
        <taxon>Parambassis</taxon>
    </lineage>
</organism>
<dbReference type="InterPro" id="IPR036236">
    <property type="entry name" value="Znf_C2H2_sf"/>
</dbReference>
<dbReference type="PROSITE" id="PS00028">
    <property type="entry name" value="ZINC_FINGER_C2H2_1"/>
    <property type="match status" value="8"/>
</dbReference>
<dbReference type="GO" id="GO:0008270">
    <property type="term" value="F:zinc ion binding"/>
    <property type="evidence" value="ECO:0007669"/>
    <property type="project" value="UniProtKB-KW"/>
</dbReference>
<evidence type="ECO:0000256" key="7">
    <source>
        <dbReference type="PROSITE-ProRule" id="PRU00042"/>
    </source>
</evidence>
<dbReference type="Gene3D" id="3.30.160.60">
    <property type="entry name" value="Classic Zinc Finger"/>
    <property type="match status" value="8"/>
</dbReference>
<feature type="domain" description="C2H2-type" evidence="9">
    <location>
        <begin position="365"/>
        <end position="392"/>
    </location>
</feature>
<dbReference type="PROSITE" id="PS50157">
    <property type="entry name" value="ZINC_FINGER_C2H2_2"/>
    <property type="match status" value="8"/>
</dbReference>
<dbReference type="FunFam" id="3.30.160.60:FF:001498">
    <property type="entry name" value="Zinc finger protein 404"/>
    <property type="match status" value="1"/>
</dbReference>